<sequence>MLYVVMNTKEGVEVVAKDVAKEALESNNISLSYHWDNIINKRLSNFNRYNLLSFATTAEHKRVFQPNEGVFFRINKDGYNEITSSEELTESITDKCSITKVNKLEKFHYPLTEDIAKSIRFLLRRLPVLANDCTDEVKNILSGLVAHPSILTSHERFLQSLTTHGFYGNEKSVSFPPHTDPMLTLMIPIVTETEEDYKVAHFSNPYTKEREVSIPFRKGSVIVMLPGVIHELEYHGKTDMLSIGIEDDYLVDNEHVRELFAKHVG</sequence>
<dbReference type="EMBL" id="BK016133">
    <property type="protein sequence ID" value="DAF97456.1"/>
    <property type="molecule type" value="Genomic_DNA"/>
</dbReference>
<proteinExistence type="predicted"/>
<reference evidence="1" key="1">
    <citation type="journal article" date="2021" name="Proc. Natl. Acad. Sci. U.S.A.">
        <title>A Catalog of Tens of Thousands of Viruses from Human Metagenomes Reveals Hidden Associations with Chronic Diseases.</title>
        <authorList>
            <person name="Tisza M.J."/>
            <person name="Buck C.B."/>
        </authorList>
    </citation>
    <scope>NUCLEOTIDE SEQUENCE</scope>
    <source>
        <strain evidence="1">CtijX18</strain>
    </source>
</reference>
<protein>
    <submittedName>
        <fullName evidence="1">Uncharacterized protein</fullName>
    </submittedName>
</protein>
<evidence type="ECO:0000313" key="1">
    <source>
        <dbReference type="EMBL" id="DAF97456.1"/>
    </source>
</evidence>
<name>A0A8S5USH9_9CAUD</name>
<accession>A0A8S5USH9</accession>
<organism evidence="1">
    <name type="scientific">Myoviridae sp. ctijX18</name>
    <dbReference type="NCBI Taxonomy" id="2825154"/>
    <lineage>
        <taxon>Viruses</taxon>
        <taxon>Duplodnaviria</taxon>
        <taxon>Heunggongvirae</taxon>
        <taxon>Uroviricota</taxon>
        <taxon>Caudoviricetes</taxon>
    </lineage>
</organism>